<reference evidence="1" key="1">
    <citation type="journal article" date="2014" name="Cell Host Microbe">
        <title>Convergent targeting of a common host protein-network by pathogen effectors from three kingdoms of life.</title>
        <authorList>
            <person name="Wessling R."/>
            <person name="Epple P.M."/>
            <person name="Altmann S."/>
            <person name="He Y."/>
            <person name="Yang L."/>
            <person name="McDonald N."/>
            <person name="Wiley K."/>
            <person name="Bader K.C."/>
            <person name="Glaesser C."/>
            <person name="Mukhtar M.S."/>
            <person name="Haigis S."/>
            <person name="Ghamsari L."/>
            <person name="Stephens A.E."/>
            <person name="Ecker J.R."/>
            <person name="Vidal M."/>
            <person name="Jones J.D.G."/>
            <person name="Mayer K.F.X."/>
            <person name="Ver Loren van Themaat E."/>
            <person name="Schulze-Lefert P."/>
            <person name="Dangl J.L."/>
            <person name="Panstruga R."/>
            <person name="Braun P."/>
        </authorList>
    </citation>
    <scope>NUCLEOTIDE SEQUENCE</scope>
</reference>
<gene>
    <name evidence="1" type="primary">OEC75</name>
</gene>
<feature type="non-terminal residue" evidence="1">
    <location>
        <position position="1"/>
    </location>
</feature>
<sequence>MCSEKEVGVLMNRSRLQETWVKEGNGHPVKFEKFSKKHESLYLLKIS</sequence>
<accession>A0A088QTZ7</accession>
<protein>
    <submittedName>
        <fullName evidence="1">Effector protein OEC75</fullName>
    </submittedName>
</protein>
<dbReference type="EMBL" id="KM220873">
    <property type="protein sequence ID" value="AIN81216.1"/>
    <property type="molecule type" value="mRNA"/>
</dbReference>
<organism evidence="1">
    <name type="scientific">Golovinomyces orontii</name>
    <dbReference type="NCBI Taxonomy" id="62715"/>
    <lineage>
        <taxon>Eukaryota</taxon>
        <taxon>Fungi</taxon>
        <taxon>Dikarya</taxon>
        <taxon>Ascomycota</taxon>
        <taxon>Pezizomycotina</taxon>
        <taxon>Leotiomycetes</taxon>
        <taxon>Erysiphales</taxon>
        <taxon>Erysiphaceae</taxon>
        <taxon>Golovinomyces</taxon>
    </lineage>
</organism>
<proteinExistence type="evidence at transcript level"/>
<dbReference type="AlphaFoldDB" id="A0A088QTZ7"/>
<evidence type="ECO:0000313" key="1">
    <source>
        <dbReference type="EMBL" id="AIN81216.1"/>
    </source>
</evidence>
<name>A0A088QTZ7_9PEZI</name>